<dbReference type="Gene3D" id="1.10.10.60">
    <property type="entry name" value="Homeodomain-like"/>
    <property type="match status" value="3"/>
</dbReference>
<dbReference type="InterPro" id="IPR050560">
    <property type="entry name" value="MYB_TF"/>
</dbReference>
<feature type="domain" description="SANT" evidence="3">
    <location>
        <begin position="59"/>
        <end position="101"/>
    </location>
</feature>
<accession>A0A1E1LPQ6</accession>
<dbReference type="PROSITE" id="PS50090">
    <property type="entry name" value="MYB_LIKE"/>
    <property type="match status" value="3"/>
</dbReference>
<keyword evidence="6" id="KW-1185">Reference proteome</keyword>
<dbReference type="InterPro" id="IPR009057">
    <property type="entry name" value="Homeodomain-like_sf"/>
</dbReference>
<feature type="compositionally biased region" description="Polar residues" evidence="1">
    <location>
        <begin position="185"/>
        <end position="200"/>
    </location>
</feature>
<dbReference type="GO" id="GO:0000278">
    <property type="term" value="P:mitotic cell cycle"/>
    <property type="evidence" value="ECO:0007669"/>
    <property type="project" value="TreeGrafter"/>
</dbReference>
<organism evidence="5 6">
    <name type="scientific">Rhynchosporium graminicola</name>
    <dbReference type="NCBI Taxonomy" id="2792576"/>
    <lineage>
        <taxon>Eukaryota</taxon>
        <taxon>Fungi</taxon>
        <taxon>Dikarya</taxon>
        <taxon>Ascomycota</taxon>
        <taxon>Pezizomycotina</taxon>
        <taxon>Leotiomycetes</taxon>
        <taxon>Helotiales</taxon>
        <taxon>Ploettnerulaceae</taxon>
        <taxon>Rhynchosporium</taxon>
    </lineage>
</organism>
<sequence>MARTRRNWTLAEDELLRTAVKNASAQNRPLLWRELAKSVPGRSNKDCRRRWWNSLADGPAKGPWSENEDERLIEAVQKHGTNWSQVSLAVGSRNSDQCLSHWNHVLDPDINHRDWTAKEDELLLRAVLSNGTNWTTIASMHPQKRTTLALKNRYSALRLRNENSKKVHNNTCGKMLKSPPATEGSPRTTRSQEQGSNQKTPDMGYWDFRRGANAEEEDENEYGWDDEDEGGEDDDEDYAPPDLSRIPDRRVEANRGVVAPPDTQLRDRFGPSPPPEPVINFGTGTSNDYGLVCPDTSHHDLAHLCTGGWMHDTFYLTPCESTYFDHNSLGLPSEFNENSPMQSRGSMNMSEDIMDCGLVEYNPVPKPIAGLPACGDNTIETERGYSNSPTSLSSFSKDGHHTQGPGHALPTYEVTVYVECTVSELEKLMAGLATTGTPYTVNMKPKKL</sequence>
<dbReference type="PANTHER" id="PTHR45614">
    <property type="entry name" value="MYB PROTEIN-RELATED"/>
    <property type="match status" value="1"/>
</dbReference>
<dbReference type="STRING" id="914237.A0A1E1LPQ6"/>
<feature type="compositionally biased region" description="Acidic residues" evidence="1">
    <location>
        <begin position="214"/>
        <end position="239"/>
    </location>
</feature>
<dbReference type="AlphaFoldDB" id="A0A1E1LPQ6"/>
<dbReference type="GO" id="GO:0000978">
    <property type="term" value="F:RNA polymerase II cis-regulatory region sequence-specific DNA binding"/>
    <property type="evidence" value="ECO:0007669"/>
    <property type="project" value="TreeGrafter"/>
</dbReference>
<dbReference type="Proteomes" id="UP000178129">
    <property type="component" value="Unassembled WGS sequence"/>
</dbReference>
<feature type="domain" description="Myb-like" evidence="2">
    <location>
        <begin position="61"/>
        <end position="106"/>
    </location>
</feature>
<feature type="region of interest" description="Disordered" evidence="1">
    <location>
        <begin position="159"/>
        <end position="255"/>
    </location>
</feature>
<dbReference type="PANTHER" id="PTHR45614:SF199">
    <property type="entry name" value="MYB-LIKE TRANSCRIPTION FACTOR (EUROFUNG)-RELATED"/>
    <property type="match status" value="1"/>
</dbReference>
<dbReference type="Pfam" id="PF13921">
    <property type="entry name" value="Myb_DNA-bind_6"/>
    <property type="match status" value="1"/>
</dbReference>
<protein>
    <submittedName>
        <fullName evidence="5">Uncharacterized protein</fullName>
    </submittedName>
</protein>
<evidence type="ECO:0000259" key="4">
    <source>
        <dbReference type="PROSITE" id="PS51294"/>
    </source>
</evidence>
<name>A0A1E1LPQ6_9HELO</name>
<feature type="domain" description="HTH myb-type" evidence="4">
    <location>
        <begin position="61"/>
        <end position="110"/>
    </location>
</feature>
<dbReference type="Pfam" id="PF00249">
    <property type="entry name" value="Myb_DNA-binding"/>
    <property type="match status" value="1"/>
</dbReference>
<dbReference type="SMART" id="SM00717">
    <property type="entry name" value="SANT"/>
    <property type="match status" value="3"/>
</dbReference>
<evidence type="ECO:0000256" key="1">
    <source>
        <dbReference type="SAM" id="MobiDB-lite"/>
    </source>
</evidence>
<evidence type="ECO:0000259" key="2">
    <source>
        <dbReference type="PROSITE" id="PS50090"/>
    </source>
</evidence>
<feature type="domain" description="HTH myb-type" evidence="4">
    <location>
        <begin position="1"/>
        <end position="59"/>
    </location>
</feature>
<dbReference type="EMBL" id="FJUW01000072">
    <property type="protein sequence ID" value="CZT12473.1"/>
    <property type="molecule type" value="Genomic_DNA"/>
</dbReference>
<dbReference type="GO" id="GO:0005634">
    <property type="term" value="C:nucleus"/>
    <property type="evidence" value="ECO:0007669"/>
    <property type="project" value="TreeGrafter"/>
</dbReference>
<dbReference type="CDD" id="cd00167">
    <property type="entry name" value="SANT"/>
    <property type="match status" value="3"/>
</dbReference>
<dbReference type="InParanoid" id="A0A1E1LPQ6"/>
<evidence type="ECO:0000313" key="6">
    <source>
        <dbReference type="Proteomes" id="UP000178129"/>
    </source>
</evidence>
<gene>
    <name evidence="5" type="ORF">RCO7_07694</name>
</gene>
<dbReference type="SUPFAM" id="SSF46689">
    <property type="entry name" value="Homeodomain-like"/>
    <property type="match status" value="2"/>
</dbReference>
<dbReference type="PROSITE" id="PS51294">
    <property type="entry name" value="HTH_MYB"/>
    <property type="match status" value="3"/>
</dbReference>
<dbReference type="PROSITE" id="PS51293">
    <property type="entry name" value="SANT"/>
    <property type="match status" value="1"/>
</dbReference>
<dbReference type="GO" id="GO:0000981">
    <property type="term" value="F:DNA-binding transcription factor activity, RNA polymerase II-specific"/>
    <property type="evidence" value="ECO:0007669"/>
    <property type="project" value="TreeGrafter"/>
</dbReference>
<feature type="domain" description="Myb-like" evidence="2">
    <location>
        <begin position="107"/>
        <end position="158"/>
    </location>
</feature>
<dbReference type="InterPro" id="IPR017884">
    <property type="entry name" value="SANT_dom"/>
</dbReference>
<dbReference type="InterPro" id="IPR017930">
    <property type="entry name" value="Myb_dom"/>
</dbReference>
<proteinExistence type="predicted"/>
<evidence type="ECO:0000259" key="3">
    <source>
        <dbReference type="PROSITE" id="PS51293"/>
    </source>
</evidence>
<comment type="caution">
    <text evidence="5">The sequence shown here is derived from an EMBL/GenBank/DDBJ whole genome shotgun (WGS) entry which is preliminary data.</text>
</comment>
<feature type="domain" description="Myb-like" evidence="2">
    <location>
        <begin position="1"/>
        <end position="55"/>
    </location>
</feature>
<feature type="compositionally biased region" description="Polar residues" evidence="1">
    <location>
        <begin position="384"/>
        <end position="396"/>
    </location>
</feature>
<dbReference type="GO" id="GO:0045944">
    <property type="term" value="P:positive regulation of transcription by RNA polymerase II"/>
    <property type="evidence" value="ECO:0007669"/>
    <property type="project" value="TreeGrafter"/>
</dbReference>
<evidence type="ECO:0000313" key="5">
    <source>
        <dbReference type="EMBL" id="CZT12473.1"/>
    </source>
</evidence>
<feature type="domain" description="HTH myb-type" evidence="4">
    <location>
        <begin position="111"/>
        <end position="162"/>
    </location>
</feature>
<feature type="region of interest" description="Disordered" evidence="1">
    <location>
        <begin position="381"/>
        <end position="408"/>
    </location>
</feature>
<reference evidence="6" key="1">
    <citation type="submission" date="2016-03" db="EMBL/GenBank/DDBJ databases">
        <authorList>
            <person name="Ploux O."/>
        </authorList>
    </citation>
    <scope>NUCLEOTIDE SEQUENCE [LARGE SCALE GENOMIC DNA]</scope>
    <source>
        <strain evidence="6">UK7</strain>
    </source>
</reference>
<dbReference type="InterPro" id="IPR001005">
    <property type="entry name" value="SANT/Myb"/>
</dbReference>